<evidence type="ECO:0000313" key="2">
    <source>
        <dbReference type="EMBL" id="MBC8531153.1"/>
    </source>
</evidence>
<dbReference type="AlphaFoldDB" id="A0A926HPF3"/>
<name>A0A926HPF3_9FIRM</name>
<proteinExistence type="predicted"/>
<dbReference type="EMBL" id="JACRSR010000001">
    <property type="protein sequence ID" value="MBC8531153.1"/>
    <property type="molecule type" value="Genomic_DNA"/>
</dbReference>
<comment type="caution">
    <text evidence="2">The sequence shown here is derived from an EMBL/GenBank/DDBJ whole genome shotgun (WGS) entry which is preliminary data.</text>
</comment>
<keyword evidence="1" id="KW-0175">Coiled coil</keyword>
<protein>
    <submittedName>
        <fullName evidence="2">Uncharacterized protein</fullName>
    </submittedName>
</protein>
<organism evidence="2 3">
    <name type="scientific">Gehongia tenuis</name>
    <dbReference type="NCBI Taxonomy" id="2763655"/>
    <lineage>
        <taxon>Bacteria</taxon>
        <taxon>Bacillati</taxon>
        <taxon>Bacillota</taxon>
        <taxon>Clostridia</taxon>
        <taxon>Christensenellales</taxon>
        <taxon>Christensenellaceae</taxon>
        <taxon>Gehongia</taxon>
    </lineage>
</organism>
<dbReference type="RefSeq" id="WP_249315246.1">
    <property type="nucleotide sequence ID" value="NZ_JACRSR010000001.1"/>
</dbReference>
<evidence type="ECO:0000256" key="1">
    <source>
        <dbReference type="SAM" id="Coils"/>
    </source>
</evidence>
<evidence type="ECO:0000313" key="3">
    <source>
        <dbReference type="Proteomes" id="UP000623172"/>
    </source>
</evidence>
<gene>
    <name evidence="2" type="ORF">H8696_04740</name>
</gene>
<sequence length="125" mass="14450">MDRLQQRVARLKGMLDAVELDHRQDMVMRAIVDILDEMALSLAEVETVQSELEEYVQDLDDDLVALEEEMSGEASDGETEREPDETIEIECPHCKEHIRFEENAFLEADQVECPNCHHVIYTDED</sequence>
<feature type="coiled-coil region" evidence="1">
    <location>
        <begin position="49"/>
        <end position="76"/>
    </location>
</feature>
<dbReference type="InterPro" id="IPR054688">
    <property type="entry name" value="CD1247_N"/>
</dbReference>
<dbReference type="NCBIfam" id="NF045650">
    <property type="entry name" value="CD1247_Nterm"/>
    <property type="match status" value="1"/>
</dbReference>
<accession>A0A926HPF3</accession>
<dbReference type="Proteomes" id="UP000623172">
    <property type="component" value="Unassembled WGS sequence"/>
</dbReference>
<keyword evidence="3" id="KW-1185">Reference proteome</keyword>
<reference evidence="2" key="1">
    <citation type="submission" date="2020-08" db="EMBL/GenBank/DDBJ databases">
        <title>Genome public.</title>
        <authorList>
            <person name="Liu C."/>
            <person name="Sun Q."/>
        </authorList>
    </citation>
    <scope>NUCLEOTIDE SEQUENCE</scope>
    <source>
        <strain evidence="2">NSJ-53</strain>
    </source>
</reference>